<accession>A0A4Y2DW47</accession>
<name>A0A4Y2DW47_ARAVE</name>
<evidence type="ECO:0008006" key="3">
    <source>
        <dbReference type="Google" id="ProtNLM"/>
    </source>
</evidence>
<gene>
    <name evidence="1" type="ORF">AVEN_86163-2_1</name>
</gene>
<keyword evidence="2" id="KW-1185">Reference proteome</keyword>
<proteinExistence type="predicted"/>
<evidence type="ECO:0000313" key="2">
    <source>
        <dbReference type="Proteomes" id="UP000499080"/>
    </source>
</evidence>
<protein>
    <recommendedName>
        <fullName evidence="3">Tc1-like transposase DDE domain-containing protein</fullName>
    </recommendedName>
</protein>
<organism evidence="1 2">
    <name type="scientific">Araneus ventricosus</name>
    <name type="common">Orbweaver spider</name>
    <name type="synonym">Epeira ventricosa</name>
    <dbReference type="NCBI Taxonomy" id="182803"/>
    <lineage>
        <taxon>Eukaryota</taxon>
        <taxon>Metazoa</taxon>
        <taxon>Ecdysozoa</taxon>
        <taxon>Arthropoda</taxon>
        <taxon>Chelicerata</taxon>
        <taxon>Arachnida</taxon>
        <taxon>Araneae</taxon>
        <taxon>Araneomorphae</taxon>
        <taxon>Entelegynae</taxon>
        <taxon>Araneoidea</taxon>
        <taxon>Araneidae</taxon>
        <taxon>Araneus</taxon>
    </lineage>
</organism>
<dbReference type="EMBL" id="BGPR01000431">
    <property type="protein sequence ID" value="GBM19825.1"/>
    <property type="molecule type" value="Genomic_DNA"/>
</dbReference>
<dbReference type="Proteomes" id="UP000499080">
    <property type="component" value="Unassembled WGS sequence"/>
</dbReference>
<dbReference type="PANTHER" id="PTHR47326">
    <property type="entry name" value="TRANSPOSABLE ELEMENT TC3 TRANSPOSASE-LIKE PROTEIN"/>
    <property type="match status" value="1"/>
</dbReference>
<dbReference type="PANTHER" id="PTHR47326:SF1">
    <property type="entry name" value="HTH PSQ-TYPE DOMAIN-CONTAINING PROTEIN"/>
    <property type="match status" value="1"/>
</dbReference>
<sequence>HRLLGPILYDGTLTGYRYVNEILNVVILDFMDELPLTVLSHVWFQQDGSPAHHTTVVKQWLNNEFPEKWIGLHGPVEFLPRSLDLTPMDFYF</sequence>
<reference evidence="1 2" key="1">
    <citation type="journal article" date="2019" name="Sci. Rep.">
        <title>Orb-weaving spider Araneus ventricosus genome elucidates the spidroin gene catalogue.</title>
        <authorList>
            <person name="Kono N."/>
            <person name="Nakamura H."/>
            <person name="Ohtoshi R."/>
            <person name="Moran D.A.P."/>
            <person name="Shinohara A."/>
            <person name="Yoshida Y."/>
            <person name="Fujiwara M."/>
            <person name="Mori M."/>
            <person name="Tomita M."/>
            <person name="Arakawa K."/>
        </authorList>
    </citation>
    <scope>NUCLEOTIDE SEQUENCE [LARGE SCALE GENOMIC DNA]</scope>
</reference>
<comment type="caution">
    <text evidence="1">The sequence shown here is derived from an EMBL/GenBank/DDBJ whole genome shotgun (WGS) entry which is preliminary data.</text>
</comment>
<dbReference type="GO" id="GO:0003676">
    <property type="term" value="F:nucleic acid binding"/>
    <property type="evidence" value="ECO:0007669"/>
    <property type="project" value="InterPro"/>
</dbReference>
<feature type="non-terminal residue" evidence="1">
    <location>
        <position position="1"/>
    </location>
</feature>
<dbReference type="Gene3D" id="3.30.420.10">
    <property type="entry name" value="Ribonuclease H-like superfamily/Ribonuclease H"/>
    <property type="match status" value="1"/>
</dbReference>
<dbReference type="AlphaFoldDB" id="A0A4Y2DW47"/>
<dbReference type="OrthoDB" id="6435261at2759"/>
<dbReference type="InterPro" id="IPR036397">
    <property type="entry name" value="RNaseH_sf"/>
</dbReference>
<evidence type="ECO:0000313" key="1">
    <source>
        <dbReference type="EMBL" id="GBM19825.1"/>
    </source>
</evidence>